<evidence type="ECO:0000256" key="6">
    <source>
        <dbReference type="ARBA" id="ARBA00022824"/>
    </source>
</evidence>
<keyword evidence="7 12" id="KW-0862">Zinc</keyword>
<dbReference type="GO" id="GO:0004222">
    <property type="term" value="F:metalloendopeptidase activity"/>
    <property type="evidence" value="ECO:0007669"/>
    <property type="project" value="InterPro"/>
</dbReference>
<keyword evidence="3 14" id="KW-0812">Transmembrane</keyword>
<comment type="subcellular location">
    <subcellularLocation>
        <location evidence="1">Endoplasmic reticulum membrane</location>
        <topology evidence="1">Multi-pass membrane protein</topology>
    </subcellularLocation>
</comment>
<protein>
    <submittedName>
        <fullName evidence="17">STE24 endopeptidase</fullName>
        <ecNumber evidence="17">3.4.24.84</ecNumber>
    </submittedName>
</protein>
<comment type="caution">
    <text evidence="17">The sequence shown here is derived from an EMBL/GenBank/DDBJ whole genome shotgun (WGS) entry which is preliminary data.</text>
</comment>
<feature type="active site" description="Proton donor" evidence="11">
    <location>
        <position position="362"/>
    </location>
</feature>
<dbReference type="GO" id="GO:0046872">
    <property type="term" value="F:metal ion binding"/>
    <property type="evidence" value="ECO:0007669"/>
    <property type="project" value="UniProtKB-KW"/>
</dbReference>
<feature type="transmembrane region" description="Helical" evidence="14">
    <location>
        <begin position="70"/>
        <end position="90"/>
    </location>
</feature>
<dbReference type="InterPro" id="IPR001915">
    <property type="entry name" value="Peptidase_M48"/>
</dbReference>
<feature type="transmembrane region" description="Helical" evidence="14">
    <location>
        <begin position="178"/>
        <end position="200"/>
    </location>
</feature>
<evidence type="ECO:0000259" key="15">
    <source>
        <dbReference type="Pfam" id="PF01435"/>
    </source>
</evidence>
<keyword evidence="6" id="KW-0256">Endoplasmic reticulum</keyword>
<proteinExistence type="inferred from homology"/>
<comment type="similarity">
    <text evidence="13">Belongs to the peptidase M48 family.</text>
</comment>
<evidence type="ECO:0000256" key="12">
    <source>
        <dbReference type="PIRSR" id="PIRSR627057-2"/>
    </source>
</evidence>
<dbReference type="Pfam" id="PF01435">
    <property type="entry name" value="Peptidase_M48"/>
    <property type="match status" value="1"/>
</dbReference>
<evidence type="ECO:0000256" key="3">
    <source>
        <dbReference type="ARBA" id="ARBA00022692"/>
    </source>
</evidence>
<name>A0A840BBE9_9RHOO</name>
<feature type="transmembrane region" description="Helical" evidence="14">
    <location>
        <begin position="149"/>
        <end position="172"/>
    </location>
</feature>
<dbReference type="EC" id="3.4.24.84" evidence="17"/>
<feature type="transmembrane region" description="Helical" evidence="14">
    <location>
        <begin position="294"/>
        <end position="317"/>
    </location>
</feature>
<feature type="transmembrane region" description="Helical" evidence="14">
    <location>
        <begin position="6"/>
        <end position="24"/>
    </location>
</feature>
<evidence type="ECO:0000313" key="18">
    <source>
        <dbReference type="Proteomes" id="UP000561045"/>
    </source>
</evidence>
<keyword evidence="10 14" id="KW-0472">Membrane</keyword>
<comment type="cofactor">
    <cofactor evidence="12 13">
        <name>Zn(2+)</name>
        <dbReference type="ChEBI" id="CHEBI:29105"/>
    </cofactor>
    <text evidence="12 13">Binds 1 zinc ion per subunit.</text>
</comment>
<accession>A0A840BBE9</accession>
<feature type="transmembrane region" description="Helical" evidence="14">
    <location>
        <begin position="102"/>
        <end position="129"/>
    </location>
</feature>
<keyword evidence="5 13" id="KW-0378">Hydrolase</keyword>
<feature type="binding site" evidence="12">
    <location>
        <position position="358"/>
    </location>
    <ligand>
        <name>Zn(2+)</name>
        <dbReference type="ChEBI" id="CHEBI:29105"/>
        <note>catalytic</note>
    </ligand>
</feature>
<keyword evidence="8 14" id="KW-1133">Transmembrane helix</keyword>
<reference evidence="17 18" key="1">
    <citation type="submission" date="2020-08" db="EMBL/GenBank/DDBJ databases">
        <title>Genomic Encyclopedia of Type Strains, Phase IV (KMG-IV): sequencing the most valuable type-strain genomes for metagenomic binning, comparative biology and taxonomic classification.</title>
        <authorList>
            <person name="Goeker M."/>
        </authorList>
    </citation>
    <scope>NUCLEOTIDE SEQUENCE [LARGE SCALE GENOMIC DNA]</scope>
    <source>
        <strain evidence="17 18">DSM 106739</strain>
    </source>
</reference>
<feature type="domain" description="Peptidase M48" evidence="15">
    <location>
        <begin position="210"/>
        <end position="414"/>
    </location>
</feature>
<dbReference type="GO" id="GO:0071586">
    <property type="term" value="P:CAAX-box protein processing"/>
    <property type="evidence" value="ECO:0007669"/>
    <property type="project" value="InterPro"/>
</dbReference>
<keyword evidence="4 12" id="KW-0479">Metal-binding</keyword>
<dbReference type="PANTHER" id="PTHR10120">
    <property type="entry name" value="CAAX PRENYL PROTEASE 1"/>
    <property type="match status" value="1"/>
</dbReference>
<evidence type="ECO:0000256" key="14">
    <source>
        <dbReference type="SAM" id="Phobius"/>
    </source>
</evidence>
<keyword evidence="18" id="KW-1185">Reference proteome</keyword>
<evidence type="ECO:0000256" key="2">
    <source>
        <dbReference type="ARBA" id="ARBA00022670"/>
    </source>
</evidence>
<organism evidence="17 18">
    <name type="scientific">Niveibacterium umoris</name>
    <dbReference type="NCBI Taxonomy" id="1193620"/>
    <lineage>
        <taxon>Bacteria</taxon>
        <taxon>Pseudomonadati</taxon>
        <taxon>Pseudomonadota</taxon>
        <taxon>Betaproteobacteria</taxon>
        <taxon>Rhodocyclales</taxon>
        <taxon>Rhodocyclaceae</taxon>
        <taxon>Niveibacterium</taxon>
    </lineage>
</organism>
<dbReference type="FunFam" id="3.30.2010.10:FF:000002">
    <property type="entry name" value="CAAX prenyl protease"/>
    <property type="match status" value="1"/>
</dbReference>
<feature type="active site" evidence="11">
    <location>
        <position position="281"/>
    </location>
</feature>
<feature type="binding site" evidence="12">
    <location>
        <position position="280"/>
    </location>
    <ligand>
        <name>Zn(2+)</name>
        <dbReference type="ChEBI" id="CHEBI:29105"/>
        <note>catalytic</note>
    </ligand>
</feature>
<evidence type="ECO:0000256" key="10">
    <source>
        <dbReference type="ARBA" id="ARBA00023136"/>
    </source>
</evidence>
<dbReference type="Gene3D" id="3.30.2010.10">
    <property type="entry name" value="Metalloproteases ('zincins'), catalytic domain"/>
    <property type="match status" value="1"/>
</dbReference>
<dbReference type="RefSeq" id="WP_183630874.1">
    <property type="nucleotide sequence ID" value="NZ_BAABLE010000011.1"/>
</dbReference>
<evidence type="ECO:0000256" key="8">
    <source>
        <dbReference type="ARBA" id="ARBA00022989"/>
    </source>
</evidence>
<dbReference type="Proteomes" id="UP000561045">
    <property type="component" value="Unassembled WGS sequence"/>
</dbReference>
<dbReference type="Pfam" id="PF16491">
    <property type="entry name" value="Peptidase_M48_N"/>
    <property type="match status" value="1"/>
</dbReference>
<dbReference type="InterPro" id="IPR027057">
    <property type="entry name" value="CAXX_Prtase_1"/>
</dbReference>
<dbReference type="AlphaFoldDB" id="A0A840BBE9"/>
<evidence type="ECO:0000259" key="16">
    <source>
        <dbReference type="Pfam" id="PF16491"/>
    </source>
</evidence>
<keyword evidence="2 13" id="KW-0645">Protease</keyword>
<evidence type="ECO:0000313" key="17">
    <source>
        <dbReference type="EMBL" id="MBB4010871.1"/>
    </source>
</evidence>
<dbReference type="CDD" id="cd07343">
    <property type="entry name" value="M48A_Zmpste24p_like"/>
    <property type="match status" value="1"/>
</dbReference>
<evidence type="ECO:0000256" key="7">
    <source>
        <dbReference type="ARBA" id="ARBA00022833"/>
    </source>
</evidence>
<keyword evidence="9 13" id="KW-0482">Metalloprotease</keyword>
<gene>
    <name evidence="17" type="ORF">GGR36_000179</name>
</gene>
<dbReference type="EMBL" id="JACIET010000001">
    <property type="protein sequence ID" value="MBB4010871.1"/>
    <property type="molecule type" value="Genomic_DNA"/>
</dbReference>
<feature type="domain" description="CAAX prenyl protease 1 N-terminal" evidence="16">
    <location>
        <begin position="28"/>
        <end position="207"/>
    </location>
</feature>
<sequence>MTASGFSTLFLLVVALTLGLRLWLSFRQSRHVSKHRAAVPAAFADRIPLDAHQKAADYTCARLGVGGIELIVETAFLVTLTLGGGLQWLYDLASPYLQAGGIWHGIAFLSLISIASFSVGLPFSVWRTFVTEARFGFNKTSPATFVSDLIKGVLVAAIVGIPLIAVVLWMMQRTGPNWWVWVWAFWLGFNLLVMVLYPIVIAPIFNKFVPLEDGSLKQRIEALLVRCGFRSSGLFVMDGSKRSAHGNAYFTGLGAAKRIVFFDTLIEKLAPEEVEAVLAHELGHFKLRHLWQRVGVMALMSLAILALLGWLMGQAWFFNGLGMQATGEAPALALVMFALPVFTFPLTPLTSLWSRRHEFQADAYAAHHARAEDLVSALVKLYRDNAGTLTPDPLYSAFYDSHPPAPIRVARLRAA</sequence>
<feature type="binding site" evidence="12">
    <location>
        <position position="284"/>
    </location>
    <ligand>
        <name>Zn(2+)</name>
        <dbReference type="ChEBI" id="CHEBI:29105"/>
        <note>catalytic</note>
    </ligand>
</feature>
<evidence type="ECO:0000256" key="1">
    <source>
        <dbReference type="ARBA" id="ARBA00004477"/>
    </source>
</evidence>
<evidence type="ECO:0000256" key="4">
    <source>
        <dbReference type="ARBA" id="ARBA00022723"/>
    </source>
</evidence>
<evidence type="ECO:0000256" key="11">
    <source>
        <dbReference type="PIRSR" id="PIRSR627057-1"/>
    </source>
</evidence>
<feature type="transmembrane region" description="Helical" evidence="14">
    <location>
        <begin position="329"/>
        <end position="347"/>
    </location>
</feature>
<evidence type="ECO:0000256" key="13">
    <source>
        <dbReference type="RuleBase" id="RU003983"/>
    </source>
</evidence>
<dbReference type="InterPro" id="IPR032456">
    <property type="entry name" value="Peptidase_M48_N"/>
</dbReference>
<evidence type="ECO:0000256" key="9">
    <source>
        <dbReference type="ARBA" id="ARBA00023049"/>
    </source>
</evidence>
<evidence type="ECO:0000256" key="5">
    <source>
        <dbReference type="ARBA" id="ARBA00022801"/>
    </source>
</evidence>